<keyword evidence="2" id="KW-1185">Reference proteome</keyword>
<accession>A0A1P8UEU2</accession>
<dbReference type="Proteomes" id="UP000243807">
    <property type="component" value="Chromosome"/>
</dbReference>
<dbReference type="EMBL" id="CP019434">
    <property type="protein sequence ID" value="APZ42367.1"/>
    <property type="molecule type" value="Genomic_DNA"/>
</dbReference>
<gene>
    <name evidence="1" type="ORF">BW247_04065</name>
</gene>
<protein>
    <recommendedName>
        <fullName evidence="3">DUF1365 domain-containing protein</fullName>
    </recommendedName>
</protein>
<proteinExistence type="predicted"/>
<dbReference type="KEGG" id="afy:BW247_04065"/>
<name>A0A1P8UEU2_9GAMM</name>
<dbReference type="InterPro" id="IPR010775">
    <property type="entry name" value="DUF1365"/>
</dbReference>
<dbReference type="Pfam" id="PF07103">
    <property type="entry name" value="DUF1365"/>
    <property type="match status" value="1"/>
</dbReference>
<dbReference type="PANTHER" id="PTHR33973">
    <property type="entry name" value="OS07G0153300 PROTEIN"/>
    <property type="match status" value="1"/>
</dbReference>
<dbReference type="AlphaFoldDB" id="A0A1P8UEU2"/>
<evidence type="ECO:0000313" key="1">
    <source>
        <dbReference type="EMBL" id="APZ42367.1"/>
    </source>
</evidence>
<evidence type="ECO:0008006" key="3">
    <source>
        <dbReference type="Google" id="ProtNLM"/>
    </source>
</evidence>
<dbReference type="RefSeq" id="WP_076835929.1">
    <property type="nucleotide sequence ID" value="NZ_CP019434.1"/>
</dbReference>
<dbReference type="OrthoDB" id="9778801at2"/>
<reference evidence="1 2" key="1">
    <citation type="submission" date="2017-01" db="EMBL/GenBank/DDBJ databases">
        <title>Draft sequence of Acidihalobacter ferrooxidans strain DSM 14175 (strain V8).</title>
        <authorList>
            <person name="Khaleque H.N."/>
            <person name="Ramsay J.P."/>
            <person name="Murphy R.J.T."/>
            <person name="Kaksonen A.H."/>
            <person name="Boxall N.J."/>
            <person name="Watkin E.L.J."/>
        </authorList>
    </citation>
    <scope>NUCLEOTIDE SEQUENCE [LARGE SCALE GENOMIC DNA]</scope>
    <source>
        <strain evidence="1 2">V8</strain>
    </source>
</reference>
<evidence type="ECO:0000313" key="2">
    <source>
        <dbReference type="Proteomes" id="UP000243807"/>
    </source>
</evidence>
<dbReference type="PANTHER" id="PTHR33973:SF4">
    <property type="entry name" value="OS07G0153300 PROTEIN"/>
    <property type="match status" value="1"/>
</dbReference>
<organism evidence="1 2">
    <name type="scientific">Acidihalobacter ferrooxydans</name>
    <dbReference type="NCBI Taxonomy" id="1765967"/>
    <lineage>
        <taxon>Bacteria</taxon>
        <taxon>Pseudomonadati</taxon>
        <taxon>Pseudomonadota</taxon>
        <taxon>Gammaproteobacteria</taxon>
        <taxon>Chromatiales</taxon>
        <taxon>Ectothiorhodospiraceae</taxon>
        <taxon>Acidihalobacter</taxon>
    </lineage>
</organism>
<dbReference type="STRING" id="1765967.BW247_04065"/>
<sequence length="255" mass="29197">MDTPGRLYRSTVMHQRHDRFGYRFEYRLFTLLLDIDRIDEACARSRLLRHNRRAPLAFHDRDHGPRDGSALRPWIDSLLGEAGIDLDGGQVLLLALPRLWGYGFNPLSLWYCRHRDGSLRAVIAEVSNTFGECHHYLLHDAGQPLAWPLRKQAEKLFHVSPFIGMRAQYHFHLAEPGDTLGVAIREYQDDALLLVATQTGQGTALTDRALLAALARFPLASFKVITLIHWQALKLWLRRAPLFHKPPPSVEDISR</sequence>